<sequence>MSKENNNTPQNADLFAGLRVLRDIGLRLTPEQPTTYMCDAGMAVSDLDPDTVRRVYYAMLQAAARAPLCGEASLH</sequence>
<dbReference type="KEGG" id="mai:MICA_1829"/>
<dbReference type="AlphaFoldDB" id="G2KSZ5"/>
<organism evidence="1 2">
    <name type="scientific">Micavibrio aeruginosavorus (strain ARL-13)</name>
    <dbReference type="NCBI Taxonomy" id="856793"/>
    <lineage>
        <taxon>Bacteria</taxon>
        <taxon>Pseudomonadati</taxon>
        <taxon>Bdellovibrionota</taxon>
        <taxon>Bdellovibrionia</taxon>
        <taxon>Bdellovibrionales</taxon>
        <taxon>Pseudobdellovibrionaceae</taxon>
        <taxon>Micavibrio</taxon>
    </lineage>
</organism>
<evidence type="ECO:0000313" key="2">
    <source>
        <dbReference type="Proteomes" id="UP000009286"/>
    </source>
</evidence>
<dbReference type="HOGENOM" id="CLU_2666958_0_0_5"/>
<keyword evidence="2" id="KW-1185">Reference proteome</keyword>
<accession>G2KSZ5</accession>
<reference evidence="1 2" key="1">
    <citation type="journal article" date="2011" name="BMC Genomics">
        <title>Genomic insights into an obligate epibiotic bacterial predator: Micavibrio aeruginosavorus ARL-13.</title>
        <authorList>
            <person name="Wang Z."/>
            <person name="Kadouri D."/>
            <person name="Wu M."/>
        </authorList>
    </citation>
    <scope>NUCLEOTIDE SEQUENCE [LARGE SCALE GENOMIC DNA]</scope>
    <source>
        <strain evidence="1 2">ARL-13</strain>
    </source>
</reference>
<protein>
    <submittedName>
        <fullName evidence="1">Uncharacterized protein</fullName>
    </submittedName>
</protein>
<dbReference type="EMBL" id="CP002382">
    <property type="protein sequence ID" value="AEP10140.1"/>
    <property type="molecule type" value="Genomic_DNA"/>
</dbReference>
<dbReference type="RefSeq" id="WP_014103363.1">
    <property type="nucleotide sequence ID" value="NC_016026.1"/>
</dbReference>
<evidence type="ECO:0000313" key="1">
    <source>
        <dbReference type="EMBL" id="AEP10140.1"/>
    </source>
</evidence>
<dbReference type="OrthoDB" id="9842918at2"/>
<name>G2KSZ5_MICAA</name>
<dbReference type="Proteomes" id="UP000009286">
    <property type="component" value="Chromosome"/>
</dbReference>
<proteinExistence type="predicted"/>
<gene>
    <name evidence="1" type="ordered locus">MICA_1829</name>
</gene>
<dbReference type="STRING" id="856793.MICA_1829"/>